<gene>
    <name evidence="2" type="ORF">GOB84_15405</name>
</gene>
<dbReference type="Gene3D" id="2.40.160.10">
    <property type="entry name" value="Porin"/>
    <property type="match status" value="1"/>
</dbReference>
<dbReference type="EMBL" id="WOSW01000043">
    <property type="protein sequence ID" value="NHO33912.1"/>
    <property type="molecule type" value="Genomic_DNA"/>
</dbReference>
<proteinExistence type="predicted"/>
<dbReference type="RefSeq" id="WP_173578374.1">
    <property type="nucleotide sequence ID" value="NZ_WOSW01000043.1"/>
</dbReference>
<organism evidence="2 3">
    <name type="scientific">Acetobacter fallax</name>
    <dbReference type="NCBI Taxonomy" id="1737473"/>
    <lineage>
        <taxon>Bacteria</taxon>
        <taxon>Pseudomonadati</taxon>
        <taxon>Pseudomonadota</taxon>
        <taxon>Alphaproteobacteria</taxon>
        <taxon>Acetobacterales</taxon>
        <taxon>Acetobacteraceae</taxon>
        <taxon>Acetobacter</taxon>
    </lineage>
</organism>
<protein>
    <submittedName>
        <fullName evidence="2">Porin</fullName>
    </submittedName>
</protein>
<reference evidence="2 3" key="1">
    <citation type="journal article" date="2020" name="Int. J. Syst. Evol. Microbiol.">
        <title>Novel acetic acid bacteria from cider fermentations: Acetobacter conturbans sp. nov. and Acetobacter fallax sp. nov.</title>
        <authorList>
            <person name="Sombolestani A.S."/>
            <person name="Cleenwerck I."/>
            <person name="Cnockaert M."/>
            <person name="Borremans W."/>
            <person name="Wieme A.D."/>
            <person name="De Vuyst L."/>
            <person name="Vandamme P."/>
        </authorList>
    </citation>
    <scope>NUCLEOTIDE SEQUENCE [LARGE SCALE GENOMIC DNA]</scope>
    <source>
        <strain evidence="2 3">LMG 1637</strain>
    </source>
</reference>
<dbReference type="InterPro" id="IPR010870">
    <property type="entry name" value="Porin_O/P"/>
</dbReference>
<dbReference type="SUPFAM" id="SSF56935">
    <property type="entry name" value="Porins"/>
    <property type="match status" value="1"/>
</dbReference>
<evidence type="ECO:0000313" key="2">
    <source>
        <dbReference type="EMBL" id="NHO33912.1"/>
    </source>
</evidence>
<comment type="caution">
    <text evidence="2">The sequence shown here is derived from an EMBL/GenBank/DDBJ whole genome shotgun (WGS) entry which is preliminary data.</text>
</comment>
<dbReference type="Pfam" id="PF07396">
    <property type="entry name" value="Porin_O_P"/>
    <property type="match status" value="1"/>
</dbReference>
<evidence type="ECO:0000313" key="3">
    <source>
        <dbReference type="Proteomes" id="UP000615326"/>
    </source>
</evidence>
<keyword evidence="3" id="KW-1185">Reference proteome</keyword>
<dbReference type="InterPro" id="IPR023614">
    <property type="entry name" value="Porin_dom_sf"/>
</dbReference>
<feature type="region of interest" description="Disordered" evidence="1">
    <location>
        <begin position="102"/>
        <end position="131"/>
    </location>
</feature>
<accession>A0ABX0KE98</accession>
<name>A0ABX0KE98_9PROT</name>
<evidence type="ECO:0000256" key="1">
    <source>
        <dbReference type="SAM" id="MobiDB-lite"/>
    </source>
</evidence>
<sequence length="562" mass="61591">MSFSLRQVVLTASTAMTIVFPCEVHAATQDPEVAALRKELAAMRREMQGEIQHLQMRIAHYEHPGNQTPSHTQLAGAPARHRLHSPGSADVPEVTPVFAQQEAARHPPRLPDGPRSAADSRLASSEGPAQSWADFKAATSKDETMQIGGIQVGFPKGRPTIASEDKAYAFSIGLTAQEDIGGFLGAGPKAGEGSGNFNKLTENARRLRIYLTWRYKDWVANVTPDFGSSSVDGTAGLFEANLNYTGLRHTTLTAGYFQPRMEEESAERANAFEFLERPTIIDLVRNLAGGVARFSVGGEHYEKRWLAAAYFTGQKFGDRSKDTTITDSQTGAIVRLVGRPYMTKDIDVHVGAGATAAFKVNENSSGRNYTFSDNMEVPLGETALVTSGALTNVAQIWAAGPQFGVRWKRFLLKGEYYHIGVQRNQQSMVTNLPSLGFDGWYVAANYTLFGHPRAYNEKTAAFTTPGVEYDFDPLHNHWGALEVSGRWSVTDLNDLPNQGGKGINGNQQTVWQGGFNWYPTQHIKFMLDYARFIASRSKGVSGNVNLFGRDGNAIVGRIQATF</sequence>
<dbReference type="Proteomes" id="UP000615326">
    <property type="component" value="Unassembled WGS sequence"/>
</dbReference>
<feature type="region of interest" description="Disordered" evidence="1">
    <location>
        <begin position="65"/>
        <end position="89"/>
    </location>
</feature>